<gene>
    <name evidence="1" type="ORF">BB560_006423</name>
</gene>
<evidence type="ECO:0000313" key="1">
    <source>
        <dbReference type="EMBL" id="PVU87857.1"/>
    </source>
</evidence>
<name>A0A2T9Y6B1_9FUNG</name>
<evidence type="ECO:0000313" key="2">
    <source>
        <dbReference type="Proteomes" id="UP000245609"/>
    </source>
</evidence>
<dbReference type="Gene3D" id="1.10.630.10">
    <property type="entry name" value="Cytochrome P450"/>
    <property type="match status" value="1"/>
</dbReference>
<feature type="non-terminal residue" evidence="1">
    <location>
        <position position="105"/>
    </location>
</feature>
<dbReference type="Proteomes" id="UP000245609">
    <property type="component" value="Unassembled WGS sequence"/>
</dbReference>
<keyword evidence="2" id="KW-1185">Reference proteome</keyword>
<dbReference type="GO" id="GO:0020037">
    <property type="term" value="F:heme binding"/>
    <property type="evidence" value="ECO:0007669"/>
    <property type="project" value="InterPro"/>
</dbReference>
<protein>
    <recommendedName>
        <fullName evidence="3">Cytochrome P450</fullName>
    </recommendedName>
</protein>
<dbReference type="InterPro" id="IPR001128">
    <property type="entry name" value="Cyt_P450"/>
</dbReference>
<proteinExistence type="predicted"/>
<sequence length="105" mass="11837">LDEMVYLDAALSETLRLGTNSMAMKEVVCDVVLPNGVFVSRGSLIKYNSMTNNRSSKVFRKYPHHYIPERHFQLGTKLDPTDIKLLIVCVYLGNFENKPSLGASE</sequence>
<dbReference type="OrthoDB" id="6692864at2759"/>
<dbReference type="STRING" id="133381.A0A2T9Y6B1"/>
<accession>A0A2T9Y6B1</accession>
<feature type="non-terminal residue" evidence="1">
    <location>
        <position position="1"/>
    </location>
</feature>
<dbReference type="EMBL" id="MBFS01003223">
    <property type="protein sequence ID" value="PVU87857.1"/>
    <property type="molecule type" value="Genomic_DNA"/>
</dbReference>
<dbReference type="Pfam" id="PF00067">
    <property type="entry name" value="p450"/>
    <property type="match status" value="1"/>
</dbReference>
<organism evidence="1 2">
    <name type="scientific">Smittium megazygosporum</name>
    <dbReference type="NCBI Taxonomy" id="133381"/>
    <lineage>
        <taxon>Eukaryota</taxon>
        <taxon>Fungi</taxon>
        <taxon>Fungi incertae sedis</taxon>
        <taxon>Zoopagomycota</taxon>
        <taxon>Kickxellomycotina</taxon>
        <taxon>Harpellomycetes</taxon>
        <taxon>Harpellales</taxon>
        <taxon>Legeriomycetaceae</taxon>
        <taxon>Smittium</taxon>
    </lineage>
</organism>
<comment type="caution">
    <text evidence="1">The sequence shown here is derived from an EMBL/GenBank/DDBJ whole genome shotgun (WGS) entry which is preliminary data.</text>
</comment>
<evidence type="ECO:0008006" key="3">
    <source>
        <dbReference type="Google" id="ProtNLM"/>
    </source>
</evidence>
<dbReference type="GO" id="GO:0004497">
    <property type="term" value="F:monooxygenase activity"/>
    <property type="evidence" value="ECO:0007669"/>
    <property type="project" value="InterPro"/>
</dbReference>
<reference evidence="1 2" key="1">
    <citation type="journal article" date="2018" name="MBio">
        <title>Comparative Genomics Reveals the Core Gene Toolbox for the Fungus-Insect Symbiosis.</title>
        <authorList>
            <person name="Wang Y."/>
            <person name="Stata M."/>
            <person name="Wang W."/>
            <person name="Stajich J.E."/>
            <person name="White M.M."/>
            <person name="Moncalvo J.M."/>
        </authorList>
    </citation>
    <scope>NUCLEOTIDE SEQUENCE [LARGE SCALE GENOMIC DNA]</scope>
    <source>
        <strain evidence="1 2">SC-DP-2</strain>
    </source>
</reference>
<dbReference type="GO" id="GO:0005506">
    <property type="term" value="F:iron ion binding"/>
    <property type="evidence" value="ECO:0007669"/>
    <property type="project" value="InterPro"/>
</dbReference>
<dbReference type="SUPFAM" id="SSF48264">
    <property type="entry name" value="Cytochrome P450"/>
    <property type="match status" value="1"/>
</dbReference>
<dbReference type="InterPro" id="IPR036396">
    <property type="entry name" value="Cyt_P450_sf"/>
</dbReference>
<dbReference type="AlphaFoldDB" id="A0A2T9Y6B1"/>
<dbReference type="GO" id="GO:0016705">
    <property type="term" value="F:oxidoreductase activity, acting on paired donors, with incorporation or reduction of molecular oxygen"/>
    <property type="evidence" value="ECO:0007669"/>
    <property type="project" value="InterPro"/>
</dbReference>